<evidence type="ECO:0000313" key="2">
    <source>
        <dbReference type="Proteomes" id="UP000195221"/>
    </source>
</evidence>
<comment type="caution">
    <text evidence="1">The sequence shown here is derived from an EMBL/GenBank/DDBJ whole genome shotgun (WGS) entry which is preliminary data.</text>
</comment>
<reference evidence="1 2" key="1">
    <citation type="submission" date="2017-03" db="EMBL/GenBank/DDBJ databases">
        <title>Genome analysis of strain PAMC 26577.</title>
        <authorList>
            <person name="Oh H.-M."/>
            <person name="Yang J.-A."/>
        </authorList>
    </citation>
    <scope>NUCLEOTIDE SEQUENCE [LARGE SCALE GENOMIC DNA]</scope>
    <source>
        <strain evidence="1 2">PAMC 26577</strain>
    </source>
</reference>
<sequence>MQRFSAPTAKARGRSLAQSTPIMLASLWHRLARASHAGTACFVSHITFCP</sequence>
<proteinExistence type="predicted"/>
<evidence type="ECO:0000313" key="1">
    <source>
        <dbReference type="EMBL" id="OTP78034.1"/>
    </source>
</evidence>
<accession>A0A242N3R9</accession>
<protein>
    <submittedName>
        <fullName evidence="1">Uncharacterized protein</fullName>
    </submittedName>
</protein>
<gene>
    <name evidence="1" type="ORF">PAMC26577_05245</name>
</gene>
<dbReference type="Proteomes" id="UP000195221">
    <property type="component" value="Unassembled WGS sequence"/>
</dbReference>
<organism evidence="1 2">
    <name type="scientific">Caballeronia sordidicola</name>
    <name type="common">Burkholderia sordidicola</name>
    <dbReference type="NCBI Taxonomy" id="196367"/>
    <lineage>
        <taxon>Bacteria</taxon>
        <taxon>Pseudomonadati</taxon>
        <taxon>Pseudomonadota</taxon>
        <taxon>Betaproteobacteria</taxon>
        <taxon>Burkholderiales</taxon>
        <taxon>Burkholderiaceae</taxon>
        <taxon>Caballeronia</taxon>
    </lineage>
</organism>
<dbReference type="AlphaFoldDB" id="A0A242N3R9"/>
<name>A0A242N3R9_CABSO</name>
<dbReference type="EMBL" id="NBTZ01000026">
    <property type="protein sequence ID" value="OTP78034.1"/>
    <property type="molecule type" value="Genomic_DNA"/>
</dbReference>